<reference evidence="1 2" key="1">
    <citation type="submission" date="2019-02" db="EMBL/GenBank/DDBJ databases">
        <title>Closed genome of Sporomusa termitida DSM 4440.</title>
        <authorList>
            <person name="Poehlein A."/>
            <person name="Daniel R."/>
        </authorList>
    </citation>
    <scope>NUCLEOTIDE SEQUENCE [LARGE SCALE GENOMIC DNA]</scope>
    <source>
        <strain evidence="1 2">DSM 4440</strain>
    </source>
</reference>
<evidence type="ECO:0000313" key="2">
    <source>
        <dbReference type="Proteomes" id="UP000320776"/>
    </source>
</evidence>
<sequence>MNDIKISLDHMRYSSKPDKWEAKEIHSRIGRKVKQLDRKYIRSYIESIGQYGQTFCPATFKNGENRKENFEQMQLLVLDFNNNNANRIISWKQVKEKADNYNLPISFAYHTFSSTKDHERFRIGFLNNAVVNAGLKMTESPVEK</sequence>
<dbReference type="KEGG" id="sted:SPTER_08970"/>
<proteinExistence type="predicted"/>
<dbReference type="AlphaFoldDB" id="A0A517DQH6"/>
<keyword evidence="2" id="KW-1185">Reference proteome</keyword>
<dbReference type="OrthoDB" id="581132at2"/>
<protein>
    <submittedName>
        <fullName evidence="1">Uncharacterized protein</fullName>
    </submittedName>
</protein>
<dbReference type="EMBL" id="CP036259">
    <property type="protein sequence ID" value="QDR79619.1"/>
    <property type="molecule type" value="Genomic_DNA"/>
</dbReference>
<organism evidence="1 2">
    <name type="scientific">Sporomusa termitida</name>
    <dbReference type="NCBI Taxonomy" id="2377"/>
    <lineage>
        <taxon>Bacteria</taxon>
        <taxon>Bacillati</taxon>
        <taxon>Bacillota</taxon>
        <taxon>Negativicutes</taxon>
        <taxon>Selenomonadales</taxon>
        <taxon>Sporomusaceae</taxon>
        <taxon>Sporomusa</taxon>
    </lineage>
</organism>
<gene>
    <name evidence="1" type="ORF">SPTER_08970</name>
</gene>
<name>A0A517DQH6_9FIRM</name>
<dbReference type="RefSeq" id="WP_144349232.1">
    <property type="nucleotide sequence ID" value="NZ_CP036259.1"/>
</dbReference>
<accession>A0A517DQH6</accession>
<dbReference type="Proteomes" id="UP000320776">
    <property type="component" value="Chromosome"/>
</dbReference>
<evidence type="ECO:0000313" key="1">
    <source>
        <dbReference type="EMBL" id="QDR79619.1"/>
    </source>
</evidence>